<dbReference type="PRINTS" id="PR00100">
    <property type="entry name" value="AOTCASE"/>
</dbReference>
<evidence type="ECO:0000313" key="6">
    <source>
        <dbReference type="Proteomes" id="UP000198651"/>
    </source>
</evidence>
<dbReference type="PANTHER" id="PTHR45753:SF6">
    <property type="entry name" value="ASPARTATE CARBAMOYLTRANSFERASE"/>
    <property type="match status" value="1"/>
</dbReference>
<reference evidence="6" key="1">
    <citation type="submission" date="2015-11" db="EMBL/GenBank/DDBJ databases">
        <authorList>
            <person name="Seth-Smith H.M.B."/>
        </authorList>
    </citation>
    <scope>NUCLEOTIDE SEQUENCE [LARGE SCALE GENOMIC DNA]</scope>
    <source>
        <strain evidence="6">2013Ark11</strain>
    </source>
</reference>
<dbReference type="Pfam" id="PF02729">
    <property type="entry name" value="OTCace_N"/>
    <property type="match status" value="1"/>
</dbReference>
<dbReference type="Pfam" id="PF00185">
    <property type="entry name" value="OTCace"/>
    <property type="match status" value="1"/>
</dbReference>
<evidence type="ECO:0000256" key="1">
    <source>
        <dbReference type="ARBA" id="ARBA00022679"/>
    </source>
</evidence>
<keyword evidence="1 2" id="KW-0808">Transferase</keyword>
<dbReference type="Gene3D" id="3.40.50.1370">
    <property type="entry name" value="Aspartate/ornithine carbamoyltransferase"/>
    <property type="match status" value="2"/>
</dbReference>
<dbReference type="GO" id="GO:0005829">
    <property type="term" value="C:cytosol"/>
    <property type="evidence" value="ECO:0007669"/>
    <property type="project" value="TreeGrafter"/>
</dbReference>
<evidence type="ECO:0000256" key="2">
    <source>
        <dbReference type="RuleBase" id="RU003634"/>
    </source>
</evidence>
<comment type="similarity">
    <text evidence="2">Belongs to the aspartate/ornithine carbamoyltransferase superfamily.</text>
</comment>
<dbReference type="GO" id="GO:0016743">
    <property type="term" value="F:carboxyl- or carbamoyltransferase activity"/>
    <property type="evidence" value="ECO:0007669"/>
    <property type="project" value="InterPro"/>
</dbReference>
<organism evidence="5 6">
    <name type="scientific">Candidatus Ichthyocystis hellenicum</name>
    <dbReference type="NCBI Taxonomy" id="1561003"/>
    <lineage>
        <taxon>Bacteria</taxon>
        <taxon>Pseudomonadati</taxon>
        <taxon>Pseudomonadota</taxon>
        <taxon>Betaproteobacteria</taxon>
        <taxon>Burkholderiales</taxon>
        <taxon>Candidatus Ichthyocystis</taxon>
    </lineage>
</organism>
<evidence type="ECO:0000259" key="4">
    <source>
        <dbReference type="Pfam" id="PF02729"/>
    </source>
</evidence>
<gene>
    <name evidence="5" type="primary">pyrB</name>
    <name evidence="5" type="ORF">Ark11_0396</name>
</gene>
<dbReference type="SUPFAM" id="SSF53671">
    <property type="entry name" value="Aspartate/ornithine carbamoyltransferase"/>
    <property type="match status" value="1"/>
</dbReference>
<feature type="domain" description="Aspartate/ornithine carbamoyltransferase carbamoyl-P binding" evidence="4">
    <location>
        <begin position="2"/>
        <end position="142"/>
    </location>
</feature>
<keyword evidence="6" id="KW-1185">Reference proteome</keyword>
<dbReference type="PRINTS" id="PR00101">
    <property type="entry name" value="ATCASE"/>
</dbReference>
<dbReference type="InterPro" id="IPR006130">
    <property type="entry name" value="Asp/Orn_carbamoylTrfase"/>
</dbReference>
<feature type="domain" description="Aspartate/ornithine carbamoyltransferase Asp/Orn-binding" evidence="3">
    <location>
        <begin position="152"/>
        <end position="302"/>
    </location>
</feature>
<dbReference type="InterPro" id="IPR006131">
    <property type="entry name" value="Asp_carbamoyltransf_Asp/Orn-bd"/>
</dbReference>
<dbReference type="AlphaFoldDB" id="A0A0S4M4P1"/>
<sequence length="305" mass="34231">MRHLIDPGDLCVNGLRELFGIARSVIKDSSAFSSSLSKTRVFIAFDEDSTRTRMSFEVAACGLGAAVHHFYPRGSSLSKGETFEDTLLNIVHLGADFLVIRHSDGDFFDHFLRNFEFSTHVVSGGHGSRHHPTQGLLDVFTMSIYNKKDVSDLSVLIVGDVAHSRVARSQIKILKMLGCVDIRVVGPLVFLPNPEEDVLFDSVSLSTSLDESISDVDVVSLLRVQRERLSENDVIDWDEYVSLYRFDESRANNLKRGAIVIHPQPINRNVEISSDVLELPCCKIFEQVRLGVYVRMACLLWLYGR</sequence>
<accession>A0A0S4M4P1</accession>
<dbReference type="NCBIfam" id="NF002032">
    <property type="entry name" value="PRK00856.1"/>
    <property type="match status" value="1"/>
</dbReference>
<dbReference type="InterPro" id="IPR036901">
    <property type="entry name" value="Asp/Orn_carbamoylTrfase_sf"/>
</dbReference>
<name>A0A0S4M4P1_9BURK</name>
<dbReference type="PROSITE" id="PS00097">
    <property type="entry name" value="CARBAMOYLTRANSFERASE"/>
    <property type="match status" value="1"/>
</dbReference>
<dbReference type="InterPro" id="IPR006132">
    <property type="entry name" value="Asp/Orn_carbamoyltranf_P-bd"/>
</dbReference>
<dbReference type="GO" id="GO:0006520">
    <property type="term" value="P:amino acid metabolic process"/>
    <property type="evidence" value="ECO:0007669"/>
    <property type="project" value="InterPro"/>
</dbReference>
<dbReference type="STRING" id="1561003.Ark11_0396"/>
<dbReference type="GO" id="GO:0044205">
    <property type="term" value="P:'de novo' UMP biosynthetic process"/>
    <property type="evidence" value="ECO:0007669"/>
    <property type="project" value="UniProtKB-UniPathway"/>
</dbReference>
<dbReference type="PATRIC" id="fig|1561003.3.peg.406"/>
<dbReference type="UniPathway" id="UPA00070">
    <property type="reaction ID" value="UER00116"/>
</dbReference>
<dbReference type="EMBL" id="LN906597">
    <property type="protein sequence ID" value="CUT17245.1"/>
    <property type="molecule type" value="Genomic_DNA"/>
</dbReference>
<proteinExistence type="inferred from homology"/>
<dbReference type="OrthoDB" id="9774690at2"/>
<evidence type="ECO:0000259" key="3">
    <source>
        <dbReference type="Pfam" id="PF00185"/>
    </source>
</evidence>
<dbReference type="Proteomes" id="UP000198651">
    <property type="component" value="Chromosome I"/>
</dbReference>
<dbReference type="RefSeq" id="WP_157722230.1">
    <property type="nucleotide sequence ID" value="NZ_FLSL01000086.1"/>
</dbReference>
<evidence type="ECO:0000313" key="5">
    <source>
        <dbReference type="EMBL" id="CUT17245.1"/>
    </source>
</evidence>
<protein>
    <submittedName>
        <fullName evidence="5">Aspartate carbamoyltransferase catalytic subunit</fullName>
    </submittedName>
</protein>
<dbReference type="GO" id="GO:0016597">
    <property type="term" value="F:amino acid binding"/>
    <property type="evidence" value="ECO:0007669"/>
    <property type="project" value="InterPro"/>
</dbReference>
<dbReference type="PANTHER" id="PTHR45753">
    <property type="entry name" value="ORNITHINE CARBAMOYLTRANSFERASE, MITOCHONDRIAL"/>
    <property type="match status" value="1"/>
</dbReference>